<name>A0A6I3SBL9_HELMO</name>
<comment type="caution">
    <text evidence="1">The sequence shown here is derived from an EMBL/GenBank/DDBJ whole genome shotgun (WGS) entry which is preliminary data.</text>
</comment>
<dbReference type="RefSeq" id="WP_155474812.1">
    <property type="nucleotide sequence ID" value="NZ_WNKU01000001.1"/>
</dbReference>
<organism evidence="1 2">
    <name type="scientific">Heliobacterium mobile</name>
    <name type="common">Heliobacillus mobilis</name>
    <dbReference type="NCBI Taxonomy" id="28064"/>
    <lineage>
        <taxon>Bacteria</taxon>
        <taxon>Bacillati</taxon>
        <taxon>Bacillota</taxon>
        <taxon>Clostridia</taxon>
        <taxon>Eubacteriales</taxon>
        <taxon>Heliobacteriaceae</taxon>
        <taxon>Heliobacterium</taxon>
    </lineage>
</organism>
<proteinExistence type="predicted"/>
<gene>
    <name evidence="1" type="ORF">GJ688_01915</name>
</gene>
<evidence type="ECO:0000313" key="2">
    <source>
        <dbReference type="Proteomes" id="UP000430670"/>
    </source>
</evidence>
<reference evidence="1 2" key="1">
    <citation type="submission" date="2019-11" db="EMBL/GenBank/DDBJ databases">
        <title>Whole-genome sequence of a the green, strictly anaerobic photosynthetic bacterium Heliobacillus mobilis DSM 6151.</title>
        <authorList>
            <person name="Kyndt J.A."/>
            <person name="Meyer T.E."/>
        </authorList>
    </citation>
    <scope>NUCLEOTIDE SEQUENCE [LARGE SCALE GENOMIC DNA]</scope>
    <source>
        <strain evidence="1 2">DSM 6151</strain>
    </source>
</reference>
<dbReference type="EMBL" id="WNKU01000001">
    <property type="protein sequence ID" value="MTV47738.1"/>
    <property type="molecule type" value="Genomic_DNA"/>
</dbReference>
<accession>A0A6I3SBL9</accession>
<dbReference type="AlphaFoldDB" id="A0A6I3SBL9"/>
<protein>
    <submittedName>
        <fullName evidence="1">Uncharacterized protein</fullName>
    </submittedName>
</protein>
<keyword evidence="2" id="KW-1185">Reference proteome</keyword>
<evidence type="ECO:0000313" key="1">
    <source>
        <dbReference type="EMBL" id="MTV47738.1"/>
    </source>
</evidence>
<sequence length="58" mass="6553">MGSPGQIEYIRPFVKQAIQEVGRELSLVCERLEELVKPQRLTTITTGDVRRLINEVAA</sequence>
<dbReference type="Proteomes" id="UP000430670">
    <property type="component" value="Unassembled WGS sequence"/>
</dbReference>